<sequence>MQELLRWEEAPPELHLRELQQFDEFNYYPPASGVWLSSASGACRRRAGSPRGADGLVWGREADRDGDDGAEAHGGGAAPRPLPRLPGAPRVAGPRAAAGARPGPLPRAAHVARGVGEVRPRGRRLPRSRTPMNAYDVLKCSQACFHLFEWLCSRLPLFAPIAAAEREAQRPPRQVGTDMRAFLAQQEAARPGGAAPGPARPPWPAATPPADAAAEVA</sequence>
<reference evidence="2" key="1">
    <citation type="submission" date="2023-10" db="EMBL/GenBank/DDBJ databases">
        <authorList>
            <person name="Chen Y."/>
            <person name="Shah S."/>
            <person name="Dougan E. K."/>
            <person name="Thang M."/>
            <person name="Chan C."/>
        </authorList>
    </citation>
    <scope>NUCLEOTIDE SEQUENCE [LARGE SCALE GENOMIC DNA]</scope>
</reference>
<name>A0ABN9VAS6_9DINO</name>
<dbReference type="Proteomes" id="UP001189429">
    <property type="component" value="Unassembled WGS sequence"/>
</dbReference>
<evidence type="ECO:0000313" key="3">
    <source>
        <dbReference type="Proteomes" id="UP001189429"/>
    </source>
</evidence>
<gene>
    <name evidence="2" type="ORF">PCOR1329_LOCUS56297</name>
</gene>
<evidence type="ECO:0000313" key="2">
    <source>
        <dbReference type="EMBL" id="CAK0870104.1"/>
    </source>
</evidence>
<feature type="compositionally biased region" description="Low complexity" evidence="1">
    <location>
        <begin position="188"/>
        <end position="197"/>
    </location>
</feature>
<accession>A0ABN9VAS6</accession>
<protein>
    <recommendedName>
        <fullName evidence="4">RNA helicase</fullName>
    </recommendedName>
</protein>
<feature type="region of interest" description="Disordered" evidence="1">
    <location>
        <begin position="185"/>
        <end position="217"/>
    </location>
</feature>
<feature type="compositionally biased region" description="Low complexity" evidence="1">
    <location>
        <begin position="208"/>
        <end position="217"/>
    </location>
</feature>
<comment type="caution">
    <text evidence="2">The sequence shown here is derived from an EMBL/GenBank/DDBJ whole genome shotgun (WGS) entry which is preliminary data.</text>
</comment>
<evidence type="ECO:0000256" key="1">
    <source>
        <dbReference type="SAM" id="MobiDB-lite"/>
    </source>
</evidence>
<proteinExistence type="predicted"/>
<organism evidence="2 3">
    <name type="scientific">Prorocentrum cordatum</name>
    <dbReference type="NCBI Taxonomy" id="2364126"/>
    <lineage>
        <taxon>Eukaryota</taxon>
        <taxon>Sar</taxon>
        <taxon>Alveolata</taxon>
        <taxon>Dinophyceae</taxon>
        <taxon>Prorocentrales</taxon>
        <taxon>Prorocentraceae</taxon>
        <taxon>Prorocentrum</taxon>
    </lineage>
</organism>
<dbReference type="EMBL" id="CAUYUJ010016926">
    <property type="protein sequence ID" value="CAK0870104.1"/>
    <property type="molecule type" value="Genomic_DNA"/>
</dbReference>
<feature type="compositionally biased region" description="Pro residues" evidence="1">
    <location>
        <begin position="198"/>
        <end position="207"/>
    </location>
</feature>
<feature type="region of interest" description="Disordered" evidence="1">
    <location>
        <begin position="44"/>
        <end position="107"/>
    </location>
</feature>
<feature type="compositionally biased region" description="Low complexity" evidence="1">
    <location>
        <begin position="87"/>
        <end position="107"/>
    </location>
</feature>
<evidence type="ECO:0008006" key="4">
    <source>
        <dbReference type="Google" id="ProtNLM"/>
    </source>
</evidence>
<keyword evidence="3" id="KW-1185">Reference proteome</keyword>